<dbReference type="Proteomes" id="UP000323597">
    <property type="component" value="Chromosome D09"/>
</dbReference>
<proteinExistence type="predicted"/>
<accession>A0A5D2TM62</accession>
<protein>
    <recommendedName>
        <fullName evidence="5">NAB domain-containing protein</fullName>
    </recommendedName>
</protein>
<feature type="coiled-coil region" evidence="1">
    <location>
        <begin position="14"/>
        <end position="122"/>
    </location>
</feature>
<evidence type="ECO:0000256" key="1">
    <source>
        <dbReference type="SAM" id="Coils"/>
    </source>
</evidence>
<dbReference type="EMBL" id="CM017657">
    <property type="protein sequence ID" value="TYI66279.1"/>
    <property type="molecule type" value="Genomic_DNA"/>
</dbReference>
<reference evidence="3 4" key="1">
    <citation type="submission" date="2019-07" db="EMBL/GenBank/DDBJ databases">
        <title>WGS assembly of Gossypium mustelinum.</title>
        <authorList>
            <person name="Chen Z.J."/>
            <person name="Sreedasyam A."/>
            <person name="Ando A."/>
            <person name="Song Q."/>
            <person name="De L."/>
            <person name="Hulse-Kemp A."/>
            <person name="Ding M."/>
            <person name="Ye W."/>
            <person name="Kirkbride R."/>
            <person name="Jenkins J."/>
            <person name="Plott C."/>
            <person name="Lovell J."/>
            <person name="Lin Y.-M."/>
            <person name="Vaughn R."/>
            <person name="Liu B."/>
            <person name="Li W."/>
            <person name="Simpson S."/>
            <person name="Scheffler B."/>
            <person name="Saski C."/>
            <person name="Grover C."/>
            <person name="Hu G."/>
            <person name="Conover J."/>
            <person name="Carlson J."/>
            <person name="Shu S."/>
            <person name="Boston L."/>
            <person name="Williams M."/>
            <person name="Peterson D."/>
            <person name="Mcgee K."/>
            <person name="Jones D."/>
            <person name="Wendel J."/>
            <person name="Stelly D."/>
            <person name="Grimwood J."/>
            <person name="Schmutz J."/>
        </authorList>
    </citation>
    <scope>NUCLEOTIDE SEQUENCE [LARGE SCALE GENOMIC DNA]</scope>
    <source>
        <strain evidence="3">1408120.09</strain>
    </source>
</reference>
<gene>
    <name evidence="3" type="ORF">E1A91_D09G212800v1</name>
</gene>
<keyword evidence="4" id="KW-1185">Reference proteome</keyword>
<feature type="coiled-coil region" evidence="1">
    <location>
        <begin position="186"/>
        <end position="249"/>
    </location>
</feature>
<evidence type="ECO:0000313" key="3">
    <source>
        <dbReference type="EMBL" id="TYI66279.1"/>
    </source>
</evidence>
<feature type="coiled-coil region" evidence="1">
    <location>
        <begin position="293"/>
        <end position="345"/>
    </location>
</feature>
<feature type="region of interest" description="Disordered" evidence="2">
    <location>
        <begin position="403"/>
        <end position="434"/>
    </location>
</feature>
<sequence>MDVETNPSVAFNNDRNHQEELERALKKIGDLNHQLASKTEENELLALDHLAALSKIQEIEIINKDLRKEADEKEKRLCDSETVHEGRITELEEQLIGLKNEVESLQFQKRDLEAQLDAKTAETKLQGKTIKALYGKVSEVRDEATKFMKQVEDNDNNLTSKLEESMVQITGLKAEMDYLRAQSSEIDVMAEEKEGLQMQVMELESEVDEDYESKRSNKTAQTMTLTAEVELLQQKVEFMMMEKSELELRIADQKRIMKGRQENTNKSMESNSKLARRLLTGTTFNINVHYENKDIYKTIKEKLEQENAALEAKLATCVVEMRKLRDSMEANKKAFTESNLRLEQDNRKLGEKLATCDAEVRKSRDTMEAWKNAWAESISRLEHENGHLKEKLATCEVELRKSRDSMEAGKNSLTESISRLEHENSKLSKEEEEEKVKPLKAIADLESRIGEMEKITKEKDKALLGREEEKRKAIRVLCLLIDYHRRRYDRLKEMKNSHFI</sequence>
<dbReference type="AlphaFoldDB" id="A0A5D2TM62"/>
<dbReference type="PANTHER" id="PTHR47357">
    <property type="entry name" value="COP1-INTERACTIVE PROTEIN 1"/>
    <property type="match status" value="1"/>
</dbReference>
<dbReference type="GO" id="GO:0005856">
    <property type="term" value="C:cytoskeleton"/>
    <property type="evidence" value="ECO:0007669"/>
    <property type="project" value="TreeGrafter"/>
</dbReference>
<evidence type="ECO:0008006" key="5">
    <source>
        <dbReference type="Google" id="ProtNLM"/>
    </source>
</evidence>
<evidence type="ECO:0000313" key="4">
    <source>
        <dbReference type="Proteomes" id="UP000323597"/>
    </source>
</evidence>
<organism evidence="3 4">
    <name type="scientific">Gossypium mustelinum</name>
    <name type="common">Cotton</name>
    <name type="synonym">Gossypium caicoense</name>
    <dbReference type="NCBI Taxonomy" id="34275"/>
    <lineage>
        <taxon>Eukaryota</taxon>
        <taxon>Viridiplantae</taxon>
        <taxon>Streptophyta</taxon>
        <taxon>Embryophyta</taxon>
        <taxon>Tracheophyta</taxon>
        <taxon>Spermatophyta</taxon>
        <taxon>Magnoliopsida</taxon>
        <taxon>eudicotyledons</taxon>
        <taxon>Gunneridae</taxon>
        <taxon>Pentapetalae</taxon>
        <taxon>rosids</taxon>
        <taxon>malvids</taxon>
        <taxon>Malvales</taxon>
        <taxon>Malvaceae</taxon>
        <taxon>Malvoideae</taxon>
        <taxon>Gossypium</taxon>
    </lineage>
</organism>
<keyword evidence="1" id="KW-0175">Coiled coil</keyword>
<feature type="compositionally biased region" description="Basic and acidic residues" evidence="2">
    <location>
        <begin position="418"/>
        <end position="434"/>
    </location>
</feature>
<dbReference type="GO" id="GO:0005200">
    <property type="term" value="F:structural constituent of cytoskeleton"/>
    <property type="evidence" value="ECO:0007669"/>
    <property type="project" value="TreeGrafter"/>
</dbReference>
<dbReference type="PANTHER" id="PTHR47357:SF4">
    <property type="entry name" value="MYOSIN HEAVY CHAIN-LIKE PROTEIN"/>
    <property type="match status" value="1"/>
</dbReference>
<name>A0A5D2TM62_GOSMU</name>
<evidence type="ECO:0000256" key="2">
    <source>
        <dbReference type="SAM" id="MobiDB-lite"/>
    </source>
</evidence>